<evidence type="ECO:0000313" key="1">
    <source>
        <dbReference type="EnsemblMetazoa" id="Aqu2.1.39043_001"/>
    </source>
</evidence>
<proteinExistence type="predicted"/>
<organism evidence="1">
    <name type="scientific">Amphimedon queenslandica</name>
    <name type="common">Sponge</name>
    <dbReference type="NCBI Taxonomy" id="400682"/>
    <lineage>
        <taxon>Eukaryota</taxon>
        <taxon>Metazoa</taxon>
        <taxon>Porifera</taxon>
        <taxon>Demospongiae</taxon>
        <taxon>Heteroscleromorpha</taxon>
        <taxon>Haplosclerida</taxon>
        <taxon>Niphatidae</taxon>
        <taxon>Amphimedon</taxon>
    </lineage>
</organism>
<dbReference type="InParanoid" id="A0A1X7VGF9"/>
<protein>
    <submittedName>
        <fullName evidence="1">Uncharacterized protein</fullName>
    </submittedName>
</protein>
<dbReference type="AlphaFoldDB" id="A0A1X7VGF9"/>
<dbReference type="EnsemblMetazoa" id="Aqu2.1.39043_001">
    <property type="protein sequence ID" value="Aqu2.1.39043_001"/>
    <property type="gene ID" value="Aqu2.1.39043"/>
</dbReference>
<reference evidence="1" key="1">
    <citation type="submission" date="2017-05" db="UniProtKB">
        <authorList>
            <consortium name="EnsemblMetazoa"/>
        </authorList>
    </citation>
    <scope>IDENTIFICATION</scope>
</reference>
<name>A0A1X7VGF9_AMPQE</name>
<accession>A0A1X7VGF9</accession>
<sequence>MDDFGEDGCAAVNAVLDAADDKSDRDCIGIGFEVTLIILPICFCVHVSDT</sequence>